<keyword evidence="2" id="KW-1133">Transmembrane helix</keyword>
<evidence type="ECO:0000313" key="4">
    <source>
        <dbReference type="EMBL" id="MBJ6370668.1"/>
    </source>
</evidence>
<gene>
    <name evidence="4" type="ORF">JF290_03940</name>
</gene>
<protein>
    <submittedName>
        <fullName evidence="4">LysM peptidoglycan-binding domain-containing protein</fullName>
    </submittedName>
</protein>
<name>A0A8J7IJJ6_9RHOB</name>
<dbReference type="AlphaFoldDB" id="A0A8J7IJJ6"/>
<keyword evidence="2" id="KW-0812">Transmembrane</keyword>
<feature type="region of interest" description="Disordered" evidence="1">
    <location>
        <begin position="42"/>
        <end position="62"/>
    </location>
</feature>
<feature type="domain" description="LysM" evidence="3">
    <location>
        <begin position="435"/>
        <end position="484"/>
    </location>
</feature>
<keyword evidence="5" id="KW-1185">Reference proteome</keyword>
<evidence type="ECO:0000256" key="1">
    <source>
        <dbReference type="SAM" id="MobiDB-lite"/>
    </source>
</evidence>
<sequence length="486" mass="50020">MAQQNDGNGPRRNGWALGVSAGVVTAAAALVLAGLLFPPTPPVSPSDQRVAIPEPDAGVVSPDPVDPVAQLPEPGTGETAAAVAAQTGERSGQSDMQRPSFDVVRVEPGGETVIAGTAAPGSRVVILLDDREHAEVEADADGKFVNLMTLPPLNAPSVVRLLSRADGREAVSVDHIILAPSEPSDTAMDRVATTSDPEPTVTPEDVASAPVVPQATAEATVPAATGEETAAKLDSPQPTVAPTPRHPEGSSDPVPIDMTETTTPDTRPAAAPAPAAPQPVVAPTVAAPQPTPPADTAGGATPPEAAPNQVAVLRAGPDGVEVIQPPTPEPAARIALDTISYSSAGDVLLSGRARGESVVRVYLDNTAIADLGTDEAGRWSGNLTGIDPGVYTLRLDELDDAGKVIGRLETPFQREAPETLAVPDPDSPAAAQPVRAVTVQAGDTLWAISQERYGDGFLYVRLFQANRDNIRNPDLIYPGQVFTVPD</sequence>
<dbReference type="InterPro" id="IPR036779">
    <property type="entry name" value="LysM_dom_sf"/>
</dbReference>
<proteinExistence type="predicted"/>
<dbReference type="PROSITE" id="PS51782">
    <property type="entry name" value="LYSM"/>
    <property type="match status" value="1"/>
</dbReference>
<dbReference type="EMBL" id="JAELVR010000002">
    <property type="protein sequence ID" value="MBJ6370668.1"/>
    <property type="molecule type" value="Genomic_DNA"/>
</dbReference>
<evidence type="ECO:0000256" key="2">
    <source>
        <dbReference type="SAM" id="Phobius"/>
    </source>
</evidence>
<comment type="caution">
    <text evidence="4">The sequence shown here is derived from an EMBL/GenBank/DDBJ whole genome shotgun (WGS) entry which is preliminary data.</text>
</comment>
<feature type="region of interest" description="Disordered" evidence="1">
    <location>
        <begin position="181"/>
        <end position="305"/>
    </location>
</feature>
<dbReference type="PANTHER" id="PTHR34700:SF4">
    <property type="entry name" value="PHAGE-LIKE ELEMENT PBSX PROTEIN XKDP"/>
    <property type="match status" value="1"/>
</dbReference>
<dbReference type="SMART" id="SM00257">
    <property type="entry name" value="LysM"/>
    <property type="match status" value="1"/>
</dbReference>
<dbReference type="Pfam" id="PF01476">
    <property type="entry name" value="LysM"/>
    <property type="match status" value="1"/>
</dbReference>
<organism evidence="4 5">
    <name type="scientific">Sedimentitalea arenosa</name>
    <dbReference type="NCBI Taxonomy" id="2798803"/>
    <lineage>
        <taxon>Bacteria</taxon>
        <taxon>Pseudomonadati</taxon>
        <taxon>Pseudomonadota</taxon>
        <taxon>Alphaproteobacteria</taxon>
        <taxon>Rhodobacterales</taxon>
        <taxon>Paracoccaceae</taxon>
        <taxon>Sedimentitalea</taxon>
    </lineage>
</organism>
<dbReference type="InterPro" id="IPR018392">
    <property type="entry name" value="LysM"/>
</dbReference>
<evidence type="ECO:0000259" key="3">
    <source>
        <dbReference type="PROSITE" id="PS51782"/>
    </source>
</evidence>
<feature type="compositionally biased region" description="Low complexity" evidence="1">
    <location>
        <begin position="259"/>
        <end position="305"/>
    </location>
</feature>
<reference evidence="4" key="1">
    <citation type="submission" date="2020-12" db="EMBL/GenBank/DDBJ databases">
        <title>Sedimentitalea sp. nov., isolated from sand in Incheon.</title>
        <authorList>
            <person name="Kim W."/>
        </authorList>
    </citation>
    <scope>NUCLEOTIDE SEQUENCE</scope>
    <source>
        <strain evidence="4">CAU 1593</strain>
    </source>
</reference>
<dbReference type="Proteomes" id="UP000619079">
    <property type="component" value="Unassembled WGS sequence"/>
</dbReference>
<feature type="transmembrane region" description="Helical" evidence="2">
    <location>
        <begin position="15"/>
        <end position="37"/>
    </location>
</feature>
<dbReference type="CDD" id="cd00118">
    <property type="entry name" value="LysM"/>
    <property type="match status" value="1"/>
</dbReference>
<accession>A0A8J7IJJ6</accession>
<evidence type="ECO:0000313" key="5">
    <source>
        <dbReference type="Proteomes" id="UP000619079"/>
    </source>
</evidence>
<dbReference type="InterPro" id="IPR052196">
    <property type="entry name" value="Bact_Kbp"/>
</dbReference>
<keyword evidence="2" id="KW-0472">Membrane</keyword>
<dbReference type="PANTHER" id="PTHR34700">
    <property type="entry name" value="POTASSIUM BINDING PROTEIN KBP"/>
    <property type="match status" value="1"/>
</dbReference>
<dbReference type="Gene3D" id="3.10.350.10">
    <property type="entry name" value="LysM domain"/>
    <property type="match status" value="1"/>
</dbReference>